<organism evidence="1">
    <name type="scientific">marine sediment metagenome</name>
    <dbReference type="NCBI Taxonomy" id="412755"/>
    <lineage>
        <taxon>unclassified sequences</taxon>
        <taxon>metagenomes</taxon>
        <taxon>ecological metagenomes</taxon>
    </lineage>
</organism>
<evidence type="ECO:0000313" key="1">
    <source>
        <dbReference type="EMBL" id="GAI48706.1"/>
    </source>
</evidence>
<reference evidence="1" key="1">
    <citation type="journal article" date="2014" name="Front. Microbiol.">
        <title>High frequency of phylogenetically diverse reductive dehalogenase-homologous genes in deep subseafloor sedimentary metagenomes.</title>
        <authorList>
            <person name="Kawai M."/>
            <person name="Futagami T."/>
            <person name="Toyoda A."/>
            <person name="Takaki Y."/>
            <person name="Nishi S."/>
            <person name="Hori S."/>
            <person name="Arai W."/>
            <person name="Tsubouchi T."/>
            <person name="Morono Y."/>
            <person name="Uchiyama I."/>
            <person name="Ito T."/>
            <person name="Fujiyama A."/>
            <person name="Inagaki F."/>
            <person name="Takami H."/>
        </authorList>
    </citation>
    <scope>NUCLEOTIDE SEQUENCE</scope>
    <source>
        <strain evidence="1">Expedition CK06-06</strain>
    </source>
</reference>
<feature type="non-terminal residue" evidence="1">
    <location>
        <position position="1"/>
    </location>
</feature>
<proteinExistence type="predicted"/>
<protein>
    <submittedName>
        <fullName evidence="1">Uncharacterized protein</fullName>
    </submittedName>
</protein>
<dbReference type="EMBL" id="BARV01041216">
    <property type="protein sequence ID" value="GAI48706.1"/>
    <property type="molecule type" value="Genomic_DNA"/>
</dbReference>
<sequence length="29" mass="3433">DYLKSVKNNFLTYWLPGGEIRTTNNVLIY</sequence>
<gene>
    <name evidence="1" type="ORF">S06H3_62486</name>
</gene>
<accession>X1Q1R8</accession>
<name>X1Q1R8_9ZZZZ</name>
<comment type="caution">
    <text evidence="1">The sequence shown here is derived from an EMBL/GenBank/DDBJ whole genome shotgun (WGS) entry which is preliminary data.</text>
</comment>
<dbReference type="AlphaFoldDB" id="X1Q1R8"/>